<dbReference type="EC" id="5.2.1.8" evidence="3 8"/>
<dbReference type="STRING" id="4232.A0A251TFD2"/>
<dbReference type="Gene3D" id="1.25.40.10">
    <property type="entry name" value="Tetratricopeptide repeat domain"/>
    <property type="match status" value="1"/>
</dbReference>
<evidence type="ECO:0000256" key="4">
    <source>
        <dbReference type="ARBA" id="ARBA00022737"/>
    </source>
</evidence>
<dbReference type="InterPro" id="IPR046357">
    <property type="entry name" value="PPIase_dom_sf"/>
</dbReference>
<proteinExistence type="inferred from homology"/>
<comment type="similarity">
    <text evidence="2">Belongs to the FKBP-type PPIase family.</text>
</comment>
<keyword evidence="4" id="KW-0677">Repeat</keyword>
<dbReference type="PROSITE" id="PS50059">
    <property type="entry name" value="FKBP_PPIASE"/>
    <property type="match status" value="3"/>
</dbReference>
<dbReference type="FunFam" id="1.25.40.10:FF:000008">
    <property type="entry name" value="Peptidylprolyl isomerase"/>
    <property type="match status" value="1"/>
</dbReference>
<dbReference type="Pfam" id="PF00254">
    <property type="entry name" value="FKBP_C"/>
    <property type="match status" value="3"/>
</dbReference>
<keyword evidence="6 8" id="KW-0697">Rotamase</keyword>
<feature type="domain" description="PPIase FKBP-type" evidence="11">
    <location>
        <begin position="172"/>
        <end position="262"/>
    </location>
</feature>
<dbReference type="Proteomes" id="UP000215914">
    <property type="component" value="Chromosome 11"/>
</dbReference>
<evidence type="ECO:0000256" key="6">
    <source>
        <dbReference type="ARBA" id="ARBA00023110"/>
    </source>
</evidence>
<dbReference type="OrthoDB" id="1902587at2759"/>
<dbReference type="InParanoid" id="A0A251TFD2"/>
<keyword evidence="14" id="KW-1185">Reference proteome</keyword>
<dbReference type="PANTHER" id="PTHR46512:SF11">
    <property type="entry name" value="PEPTIDYLPROLYL ISOMERASE"/>
    <property type="match status" value="1"/>
</dbReference>
<evidence type="ECO:0000259" key="11">
    <source>
        <dbReference type="PROSITE" id="PS50059"/>
    </source>
</evidence>
<dbReference type="SMART" id="SM00028">
    <property type="entry name" value="TPR"/>
    <property type="match status" value="3"/>
</dbReference>
<feature type="domain" description="PPIase FKBP-type" evidence="11">
    <location>
        <begin position="56"/>
        <end position="144"/>
    </location>
</feature>
<evidence type="ECO:0000256" key="7">
    <source>
        <dbReference type="ARBA" id="ARBA00023235"/>
    </source>
</evidence>
<keyword evidence="5 9" id="KW-0802">TPR repeat</keyword>
<dbReference type="InterPro" id="IPR050754">
    <property type="entry name" value="FKBP4/5/8-like"/>
</dbReference>
<dbReference type="Gramene" id="mRNA:HanXRQr2_Chr11g0507011">
    <property type="protein sequence ID" value="mRNA:HanXRQr2_Chr11g0507011"/>
    <property type="gene ID" value="HanXRQr2_Chr11g0507011"/>
</dbReference>
<evidence type="ECO:0000256" key="1">
    <source>
        <dbReference type="ARBA" id="ARBA00000971"/>
    </source>
</evidence>
<feature type="domain" description="PPIase FKBP-type" evidence="11">
    <location>
        <begin position="290"/>
        <end position="381"/>
    </location>
</feature>
<dbReference type="FunFam" id="3.10.50.40:FF:000022">
    <property type="entry name" value="Peptidylprolyl isomerase"/>
    <property type="match status" value="1"/>
</dbReference>
<name>A0A251TFD2_HELAN</name>
<evidence type="ECO:0000256" key="2">
    <source>
        <dbReference type="ARBA" id="ARBA00006577"/>
    </source>
</evidence>
<evidence type="ECO:0000256" key="10">
    <source>
        <dbReference type="SAM" id="MobiDB-lite"/>
    </source>
</evidence>
<dbReference type="EMBL" id="MNCJ02000326">
    <property type="protein sequence ID" value="KAF5783358.1"/>
    <property type="molecule type" value="Genomic_DNA"/>
</dbReference>
<dbReference type="PROSITE" id="PS50005">
    <property type="entry name" value="TPR"/>
    <property type="match status" value="1"/>
</dbReference>
<protein>
    <recommendedName>
        <fullName evidence="3 8">peptidylprolyl isomerase</fullName>
        <ecNumber evidence="3 8">5.2.1.8</ecNumber>
    </recommendedName>
</protein>
<dbReference type="OMA" id="RLSCNLN"/>
<evidence type="ECO:0000313" key="14">
    <source>
        <dbReference type="Proteomes" id="UP000215914"/>
    </source>
</evidence>
<dbReference type="Pfam" id="PF14559">
    <property type="entry name" value="TPR_19"/>
    <property type="match status" value="1"/>
</dbReference>
<dbReference type="PANTHER" id="PTHR46512">
    <property type="entry name" value="PEPTIDYLPROLYL ISOMERASE"/>
    <property type="match status" value="1"/>
</dbReference>
<dbReference type="InterPro" id="IPR019734">
    <property type="entry name" value="TPR_rpt"/>
</dbReference>
<feature type="compositionally biased region" description="Acidic residues" evidence="10">
    <location>
        <begin position="16"/>
        <end position="30"/>
    </location>
</feature>
<evidence type="ECO:0000313" key="12">
    <source>
        <dbReference type="EMBL" id="KAF5783358.1"/>
    </source>
</evidence>
<gene>
    <name evidence="13" type="ORF">HannXRQ_Chr11g0344551</name>
    <name evidence="12" type="ORF">HanXRQr2_Chr11g0507011</name>
</gene>
<dbReference type="SUPFAM" id="SSF54534">
    <property type="entry name" value="FKBP-like"/>
    <property type="match status" value="3"/>
</dbReference>
<evidence type="ECO:0000313" key="13">
    <source>
        <dbReference type="EMBL" id="OTG08691.1"/>
    </source>
</evidence>
<dbReference type="EMBL" id="CM007900">
    <property type="protein sequence ID" value="OTG08691.1"/>
    <property type="molecule type" value="Genomic_DNA"/>
</dbReference>
<accession>A0A251TFD2</accession>
<comment type="catalytic activity">
    <reaction evidence="1 8">
        <text>[protein]-peptidylproline (omega=180) = [protein]-peptidylproline (omega=0)</text>
        <dbReference type="Rhea" id="RHEA:16237"/>
        <dbReference type="Rhea" id="RHEA-COMP:10747"/>
        <dbReference type="Rhea" id="RHEA-COMP:10748"/>
        <dbReference type="ChEBI" id="CHEBI:83833"/>
        <dbReference type="ChEBI" id="CHEBI:83834"/>
        <dbReference type="EC" id="5.2.1.8"/>
    </reaction>
</comment>
<dbReference type="FunFam" id="3.10.50.40:FF:000017">
    <property type="entry name" value="Peptidylprolyl isomerase"/>
    <property type="match status" value="1"/>
</dbReference>
<dbReference type="GO" id="GO:0003755">
    <property type="term" value="F:peptidyl-prolyl cis-trans isomerase activity"/>
    <property type="evidence" value="ECO:0000318"/>
    <property type="project" value="GO_Central"/>
</dbReference>
<keyword evidence="7 8" id="KW-0413">Isomerase</keyword>
<reference evidence="12" key="3">
    <citation type="submission" date="2020-06" db="EMBL/GenBank/DDBJ databases">
        <title>Helianthus annuus Genome sequencing and assembly Release 2.</title>
        <authorList>
            <person name="Gouzy J."/>
            <person name="Langlade N."/>
            <person name="Munos S."/>
        </authorList>
    </citation>
    <scope>NUCLEOTIDE SEQUENCE</scope>
    <source>
        <tissue evidence="12">Leaves</tissue>
    </source>
</reference>
<feature type="region of interest" description="Disordered" evidence="10">
    <location>
        <begin position="1"/>
        <end position="33"/>
    </location>
</feature>
<evidence type="ECO:0000256" key="5">
    <source>
        <dbReference type="ARBA" id="ARBA00022803"/>
    </source>
</evidence>
<dbReference type="FunFam" id="3.10.50.40:FF:000025">
    <property type="entry name" value="Peptidylprolyl isomerase"/>
    <property type="match status" value="1"/>
</dbReference>
<dbReference type="Gene3D" id="3.10.50.40">
    <property type="match status" value="3"/>
</dbReference>
<dbReference type="InterPro" id="IPR011990">
    <property type="entry name" value="TPR-like_helical_dom_sf"/>
</dbReference>
<feature type="repeat" description="TPR" evidence="9">
    <location>
        <begin position="481"/>
        <end position="514"/>
    </location>
</feature>
<dbReference type="SUPFAM" id="SSF48452">
    <property type="entry name" value="TPR-like"/>
    <property type="match status" value="1"/>
</dbReference>
<organism evidence="13 14">
    <name type="scientific">Helianthus annuus</name>
    <name type="common">Common sunflower</name>
    <dbReference type="NCBI Taxonomy" id="4232"/>
    <lineage>
        <taxon>Eukaryota</taxon>
        <taxon>Viridiplantae</taxon>
        <taxon>Streptophyta</taxon>
        <taxon>Embryophyta</taxon>
        <taxon>Tracheophyta</taxon>
        <taxon>Spermatophyta</taxon>
        <taxon>Magnoliopsida</taxon>
        <taxon>eudicotyledons</taxon>
        <taxon>Gunneridae</taxon>
        <taxon>Pentapetalae</taxon>
        <taxon>asterids</taxon>
        <taxon>campanulids</taxon>
        <taxon>Asterales</taxon>
        <taxon>Asteraceae</taxon>
        <taxon>Asteroideae</taxon>
        <taxon>Heliantheae alliance</taxon>
        <taxon>Heliantheae</taxon>
        <taxon>Helianthus</taxon>
    </lineage>
</organism>
<sequence length="572" mass="64108">MEDGFENPAAGKFNDTDEDGVGEEMEEVGEEREIGKDGLMKKIIKEGDGYEGPINGDEVEVHYVGSLLDGTRFDSSYDREMPFKFKLGLGHVIQGWDDGIKTMKKGEKALFTIPPALAYGESGSPPTIPPNATLQFEIELISWTKVKDICKDGGILKTILSEGENWQTPKDSDEVLVKYEARLDDGTLVSKSEEVEFIVKDGCFCPALSKAVKTMKKGEKTLLTVKPQYAFGEKGREPAGGNECVVPPNTALQITLELVSWKTVSEVTTDNKVLKKILKEGEGYDRPNDGAVVQVKLIGKLQDGTVILKKGYDEVPFEFKIDEEQVIDGLDRGVKTMKKGEVSLLTIHPEYAFGSTESHQEFATVPANSTVCYDVELISFEKEKDLWELTTQEKIEASGRKKEEGNTLFKKQKYERASKRYEKALSFIEYDSAFTDDEKQQAKLLKVSCNLNNAACKLKLRDYKQAVKLCTKVLDADSKNVKALYRRAQACIQLVDLDLAEMDIKKALEIDPDNRDVKLEYKLLREKVKEYNKKDAQFYGNIFAKMNRVEHLNSANGVRKQDVGPMTIDSKA</sequence>
<dbReference type="AlphaFoldDB" id="A0A251TFD2"/>
<dbReference type="InterPro" id="IPR001179">
    <property type="entry name" value="PPIase_FKBP_dom"/>
</dbReference>
<evidence type="ECO:0000256" key="9">
    <source>
        <dbReference type="PROSITE-ProRule" id="PRU00339"/>
    </source>
</evidence>
<evidence type="ECO:0000256" key="3">
    <source>
        <dbReference type="ARBA" id="ARBA00013194"/>
    </source>
</evidence>
<evidence type="ECO:0000256" key="8">
    <source>
        <dbReference type="PROSITE-ProRule" id="PRU00277"/>
    </source>
</evidence>
<reference evidence="13" key="2">
    <citation type="submission" date="2017-02" db="EMBL/GenBank/DDBJ databases">
        <title>Sunflower complete genome.</title>
        <authorList>
            <person name="Langlade N."/>
            <person name="Munos S."/>
        </authorList>
    </citation>
    <scope>NUCLEOTIDE SEQUENCE [LARGE SCALE GENOMIC DNA]</scope>
    <source>
        <tissue evidence="13">Leaves</tissue>
    </source>
</reference>
<reference evidence="12 14" key="1">
    <citation type="journal article" date="2017" name="Nature">
        <title>The sunflower genome provides insights into oil metabolism, flowering and Asterid evolution.</title>
        <authorList>
            <person name="Badouin H."/>
            <person name="Gouzy J."/>
            <person name="Grassa C.J."/>
            <person name="Murat F."/>
            <person name="Staton S.E."/>
            <person name="Cottret L."/>
            <person name="Lelandais-Briere C."/>
            <person name="Owens G.L."/>
            <person name="Carrere S."/>
            <person name="Mayjonade B."/>
            <person name="Legrand L."/>
            <person name="Gill N."/>
            <person name="Kane N.C."/>
            <person name="Bowers J.E."/>
            <person name="Hubner S."/>
            <person name="Bellec A."/>
            <person name="Berard A."/>
            <person name="Berges H."/>
            <person name="Blanchet N."/>
            <person name="Boniface M.C."/>
            <person name="Brunel D."/>
            <person name="Catrice O."/>
            <person name="Chaidir N."/>
            <person name="Claudel C."/>
            <person name="Donnadieu C."/>
            <person name="Faraut T."/>
            <person name="Fievet G."/>
            <person name="Helmstetter N."/>
            <person name="King M."/>
            <person name="Knapp S.J."/>
            <person name="Lai Z."/>
            <person name="Le Paslier M.C."/>
            <person name="Lippi Y."/>
            <person name="Lorenzon L."/>
            <person name="Mandel J.R."/>
            <person name="Marage G."/>
            <person name="Marchand G."/>
            <person name="Marquand E."/>
            <person name="Bret-Mestries E."/>
            <person name="Morien E."/>
            <person name="Nambeesan S."/>
            <person name="Nguyen T."/>
            <person name="Pegot-Espagnet P."/>
            <person name="Pouilly N."/>
            <person name="Raftis F."/>
            <person name="Sallet E."/>
            <person name="Schiex T."/>
            <person name="Thomas J."/>
            <person name="Vandecasteele C."/>
            <person name="Vares D."/>
            <person name="Vear F."/>
            <person name="Vautrin S."/>
            <person name="Crespi M."/>
            <person name="Mangin B."/>
            <person name="Burke J.M."/>
            <person name="Salse J."/>
            <person name="Munos S."/>
            <person name="Vincourt P."/>
            <person name="Rieseberg L.H."/>
            <person name="Langlade N.B."/>
        </authorList>
    </citation>
    <scope>NUCLEOTIDE SEQUENCE [LARGE SCALE GENOMIC DNA]</scope>
    <source>
        <strain evidence="14">cv. SF193</strain>
        <tissue evidence="12">Leaves</tissue>
    </source>
</reference>